<sequence length="313" mass="36600">MLKDRTYHDIFNKYHLMPQQHLSSYTKSLIEHQLDTLKEPLVLDEPISDMLSNHAHSDKNTQVSESQLHDVLNKVNASMNTRYNEIFTSQRNDEVISSIIDAEFQKLAKVDRQIFKIYHQLQSFELSGFNKLATNDKMVKLQRLRELIDELPKPKYIYLSDIEGNIHHMNKRSDVINGNNRREEARELKKDRARPELSAQDQNSSCLSSELEQVKYTDGDKRSELLQTYASLRNHLITSSKMLRYDFEKLEYLRSLNTKLEETFDTKNRIADATSSDNNGTIPDDNLQEEINRFRILAERIAYKSSLKNLQSS</sequence>
<dbReference type="AlphaFoldDB" id="H8X2I6"/>
<accession>H8X2I6</accession>
<keyword evidence="3" id="KW-1185">Reference proteome</keyword>
<gene>
    <name evidence="2" type="ORF">CORT_0C01560</name>
</gene>
<name>H8X2I6_CANO9</name>
<evidence type="ECO:0000313" key="3">
    <source>
        <dbReference type="Proteomes" id="UP000005018"/>
    </source>
</evidence>
<evidence type="ECO:0000313" key="2">
    <source>
        <dbReference type="EMBL" id="CCG25533.1"/>
    </source>
</evidence>
<dbReference type="GO" id="GO:0031511">
    <property type="term" value="C:Mis6-Sim4 complex"/>
    <property type="evidence" value="ECO:0007669"/>
    <property type="project" value="InterPro"/>
</dbReference>
<dbReference type="RefSeq" id="XP_003868437.1">
    <property type="nucleotide sequence ID" value="XM_003868389.1"/>
</dbReference>
<dbReference type="HOGENOM" id="CLU_849982_0_0_1"/>
<protein>
    <submittedName>
        <fullName evidence="2">Uncharacterized protein</fullName>
    </submittedName>
</protein>
<evidence type="ECO:0000256" key="1">
    <source>
        <dbReference type="SAM" id="MobiDB-lite"/>
    </source>
</evidence>
<organism evidence="2 3">
    <name type="scientific">Candida orthopsilosis (strain 90-125)</name>
    <name type="common">Yeast</name>
    <dbReference type="NCBI Taxonomy" id="1136231"/>
    <lineage>
        <taxon>Eukaryota</taxon>
        <taxon>Fungi</taxon>
        <taxon>Dikarya</taxon>
        <taxon>Ascomycota</taxon>
        <taxon>Saccharomycotina</taxon>
        <taxon>Pichiomycetes</taxon>
        <taxon>Debaryomycetaceae</taxon>
        <taxon>Candida/Lodderomyces clade</taxon>
        <taxon>Candida</taxon>
    </lineage>
</organism>
<dbReference type="OrthoDB" id="21214at2759"/>
<proteinExistence type="predicted"/>
<dbReference type="Proteomes" id="UP000005018">
    <property type="component" value="Chromosome 3"/>
</dbReference>
<dbReference type="KEGG" id="cot:CORT_0C01560"/>
<feature type="compositionally biased region" description="Polar residues" evidence="1">
    <location>
        <begin position="199"/>
        <end position="208"/>
    </location>
</feature>
<dbReference type="EMBL" id="HE681721">
    <property type="protein sequence ID" value="CCG25533.1"/>
    <property type="molecule type" value="Genomic_DNA"/>
</dbReference>
<dbReference type="GeneID" id="14539484"/>
<dbReference type="InterPro" id="IPR025207">
    <property type="entry name" value="Sim4_Fta4"/>
</dbReference>
<reference evidence="2 3" key="1">
    <citation type="journal article" date="2012" name="PLoS ONE">
        <title>Sequence and analysis of the genome of the pathogenic yeast Candida orthopsilosis.</title>
        <authorList>
            <person name="Riccombeni A."/>
            <person name="Vidanes G."/>
            <person name="Proux-Wera E."/>
            <person name="Wolfe K.H."/>
            <person name="Butler G."/>
        </authorList>
    </citation>
    <scope>NUCLEOTIDE SEQUENCE [LARGE SCALE GENOMIC DNA]</scope>
    <source>
        <strain evidence="2 3">Co 90-125</strain>
    </source>
</reference>
<feature type="region of interest" description="Disordered" evidence="1">
    <location>
        <begin position="188"/>
        <end position="208"/>
    </location>
</feature>
<dbReference type="Pfam" id="PF13093">
    <property type="entry name" value="FTA4"/>
    <property type="match status" value="1"/>
</dbReference>